<name>A0A9D2FUE3_9STRE</name>
<accession>A0A9D2FUE3</accession>
<dbReference type="InterPro" id="IPR057253">
    <property type="entry name" value="CoiA-like_N"/>
</dbReference>
<comment type="caution">
    <text evidence="3">The sequence shown here is derived from an EMBL/GenBank/DDBJ whole genome shotgun (WGS) entry which is preliminary data.</text>
</comment>
<reference evidence="3" key="1">
    <citation type="journal article" date="2021" name="PeerJ">
        <title>Extensive microbial diversity within the chicken gut microbiome revealed by metagenomics and culture.</title>
        <authorList>
            <person name="Gilroy R."/>
            <person name="Ravi A."/>
            <person name="Getino M."/>
            <person name="Pursley I."/>
            <person name="Horton D.L."/>
            <person name="Alikhan N.F."/>
            <person name="Baker D."/>
            <person name="Gharbi K."/>
            <person name="Hall N."/>
            <person name="Watson M."/>
            <person name="Adriaenssens E.M."/>
            <person name="Foster-Nyarko E."/>
            <person name="Jarju S."/>
            <person name="Secka A."/>
            <person name="Antonio M."/>
            <person name="Oren A."/>
            <person name="Chaudhuri R.R."/>
            <person name="La Ragione R."/>
            <person name="Hildebrand F."/>
            <person name="Pallen M.J."/>
        </authorList>
    </citation>
    <scope>NUCLEOTIDE SEQUENCE</scope>
    <source>
        <strain evidence="3">ChiBcolR9-63</strain>
    </source>
</reference>
<dbReference type="InterPro" id="IPR010330">
    <property type="entry name" value="CoiA_nuc"/>
</dbReference>
<reference evidence="3" key="2">
    <citation type="submission" date="2021-04" db="EMBL/GenBank/DDBJ databases">
        <authorList>
            <person name="Gilroy R."/>
        </authorList>
    </citation>
    <scope>NUCLEOTIDE SEQUENCE</scope>
    <source>
        <strain evidence="3">ChiBcolR9-63</strain>
    </source>
</reference>
<evidence type="ECO:0000313" key="3">
    <source>
        <dbReference type="EMBL" id="HIZ67633.1"/>
    </source>
</evidence>
<organism evidence="3 4">
    <name type="scientific">Candidatus Streptococcus faecavium</name>
    <dbReference type="NCBI Taxonomy" id="2838763"/>
    <lineage>
        <taxon>Bacteria</taxon>
        <taxon>Bacillati</taxon>
        <taxon>Bacillota</taxon>
        <taxon>Bacilli</taxon>
        <taxon>Lactobacillales</taxon>
        <taxon>Streptococcaceae</taxon>
        <taxon>Streptococcus</taxon>
    </lineage>
</organism>
<dbReference type="AlphaFoldDB" id="A0A9D2FUE3"/>
<dbReference type="Pfam" id="PF25164">
    <property type="entry name" value="CoiA_N"/>
    <property type="match status" value="1"/>
</dbReference>
<dbReference type="EMBL" id="DXBD01000031">
    <property type="protein sequence ID" value="HIZ67633.1"/>
    <property type="molecule type" value="Genomic_DNA"/>
</dbReference>
<proteinExistence type="predicted"/>
<evidence type="ECO:0000313" key="4">
    <source>
        <dbReference type="Proteomes" id="UP000824058"/>
    </source>
</evidence>
<evidence type="ECO:0000259" key="2">
    <source>
        <dbReference type="Pfam" id="PF25164"/>
    </source>
</evidence>
<evidence type="ECO:0000259" key="1">
    <source>
        <dbReference type="Pfam" id="PF06054"/>
    </source>
</evidence>
<feature type="domain" description="Competence protein CoiA-like N-terminal" evidence="2">
    <location>
        <begin position="20"/>
        <end position="55"/>
    </location>
</feature>
<dbReference type="PIRSF" id="PIRSF007487">
    <property type="entry name" value="Competence-induced_CoiA_bac"/>
    <property type="match status" value="1"/>
</dbReference>
<gene>
    <name evidence="3" type="ORF">H9965_04080</name>
</gene>
<feature type="domain" description="Competence protein CoiA nuclease-like" evidence="1">
    <location>
        <begin position="60"/>
        <end position="178"/>
    </location>
</feature>
<dbReference type="Pfam" id="PF06054">
    <property type="entry name" value="CoiA_nuc"/>
    <property type="match status" value="1"/>
</dbReference>
<dbReference type="InterPro" id="IPR021176">
    <property type="entry name" value="Competence-induced_CoiA"/>
</dbReference>
<dbReference type="Proteomes" id="UP000824058">
    <property type="component" value="Unassembled WGS sequence"/>
</dbReference>
<protein>
    <submittedName>
        <fullName evidence="3">Competence protein CoiA</fullName>
    </submittedName>
</protein>
<sequence length="319" mass="37655">MLSALDEKGQLVSVLDGIPDKQAFRCPACYAALHLKNGMVLRPHFAHVSLEQCDFYHENESSEHLQLKAALYRAITRTDDVVVEQVLPELQQVADVMVNGHLALEVQCSRLSQKRLFDRTRAYQEHGFQVLWLLGKKLWLGERLSSLQRHFLYFSQNMGFHLWELDATQEVIRLHYLIYEDWHGKLHYKTRTCAFSDDVMAFLRLPYQRQALSCYSVEQDPQLLTYIQRQLLARQSKWLQRQEQAYLKGTNLLSLPLSAYYPQVRPLTAKEGFCQIRQDLSVFYEQFSRYYQNQSEKERQWLYPPAYYDKMVGKEQKGE</sequence>